<dbReference type="Pfam" id="PF01590">
    <property type="entry name" value="GAF"/>
    <property type="match status" value="1"/>
</dbReference>
<dbReference type="GO" id="GO:0000155">
    <property type="term" value="F:phosphorelay sensor kinase activity"/>
    <property type="evidence" value="ECO:0007669"/>
    <property type="project" value="InterPro"/>
</dbReference>
<feature type="domain" description="PAS" evidence="12">
    <location>
        <begin position="201"/>
        <end position="278"/>
    </location>
</feature>
<dbReference type="InterPro" id="IPR036890">
    <property type="entry name" value="HATPase_C_sf"/>
</dbReference>
<dbReference type="SMART" id="SM00448">
    <property type="entry name" value="REC"/>
    <property type="match status" value="1"/>
</dbReference>
<keyword evidence="5" id="KW-0547">Nucleotide-binding</keyword>
<reference evidence="14 15" key="1">
    <citation type="submission" date="2017-01" db="EMBL/GenBank/DDBJ databases">
        <title>Genome Sequencing of a Marine Spirillum, Oceanospirillum multiglobuliferum ATCC 33336, from Japan.</title>
        <authorList>
            <person name="Carney J.G."/>
            <person name="Trachtenberg A.M."/>
            <person name="Rheaume B.A."/>
            <person name="Linnane J.D."/>
            <person name="Pitts N.L."/>
            <person name="Mykles D.L."/>
            <person name="Maclea K.S."/>
        </authorList>
    </citation>
    <scope>NUCLEOTIDE SEQUENCE [LARGE SCALE GENOMIC DNA]</scope>
    <source>
        <strain evidence="14 15">ATCC 33336</strain>
    </source>
</reference>
<keyword evidence="8" id="KW-0902">Two-component regulatory system</keyword>
<dbReference type="NCBIfam" id="TIGR00229">
    <property type="entry name" value="sensory_box"/>
    <property type="match status" value="2"/>
</dbReference>
<dbReference type="PRINTS" id="PR00344">
    <property type="entry name" value="BCTRLSENSOR"/>
</dbReference>
<dbReference type="Pfam" id="PF00989">
    <property type="entry name" value="PAS"/>
    <property type="match status" value="1"/>
</dbReference>
<feature type="modified residue" description="4-aspartylphosphate" evidence="9">
    <location>
        <position position="938"/>
    </location>
</feature>
<dbReference type="Gene3D" id="3.30.450.40">
    <property type="match status" value="1"/>
</dbReference>
<feature type="domain" description="PAS" evidence="12">
    <location>
        <begin position="499"/>
        <end position="554"/>
    </location>
</feature>
<dbReference type="AlphaFoldDB" id="A0A1T4PZ39"/>
<dbReference type="GO" id="GO:0005524">
    <property type="term" value="F:ATP binding"/>
    <property type="evidence" value="ECO:0007669"/>
    <property type="project" value="UniProtKB-KW"/>
</dbReference>
<dbReference type="InterPro" id="IPR000014">
    <property type="entry name" value="PAS"/>
</dbReference>
<dbReference type="InterPro" id="IPR011006">
    <property type="entry name" value="CheY-like_superfamily"/>
</dbReference>
<dbReference type="Pfam" id="PF02518">
    <property type="entry name" value="HATPase_c"/>
    <property type="match status" value="1"/>
</dbReference>
<dbReference type="InterPro" id="IPR004358">
    <property type="entry name" value="Sig_transdc_His_kin-like_C"/>
</dbReference>
<dbReference type="Gene3D" id="3.30.450.20">
    <property type="entry name" value="PAS domain"/>
    <property type="match status" value="2"/>
</dbReference>
<dbReference type="Proteomes" id="UP000191418">
    <property type="component" value="Unassembled WGS sequence"/>
</dbReference>
<feature type="domain" description="PAC" evidence="13">
    <location>
        <begin position="574"/>
        <end position="624"/>
    </location>
</feature>
<dbReference type="OrthoDB" id="9772100at2"/>
<keyword evidence="7" id="KW-0067">ATP-binding</keyword>
<dbReference type="PANTHER" id="PTHR43065">
    <property type="entry name" value="SENSOR HISTIDINE KINASE"/>
    <property type="match status" value="1"/>
</dbReference>
<evidence type="ECO:0000259" key="13">
    <source>
        <dbReference type="PROSITE" id="PS50113"/>
    </source>
</evidence>
<dbReference type="SMART" id="SM00387">
    <property type="entry name" value="HATPase_c"/>
    <property type="match status" value="1"/>
</dbReference>
<dbReference type="Pfam" id="PF00072">
    <property type="entry name" value="Response_reg"/>
    <property type="match status" value="1"/>
</dbReference>
<dbReference type="SUPFAM" id="SSF47384">
    <property type="entry name" value="Homodimeric domain of signal transducing histidine kinase"/>
    <property type="match status" value="1"/>
</dbReference>
<evidence type="ECO:0000256" key="9">
    <source>
        <dbReference type="PROSITE-ProRule" id="PRU00169"/>
    </source>
</evidence>
<organism evidence="14 15">
    <name type="scientific">Oceanospirillum multiglobuliferum</name>
    <dbReference type="NCBI Taxonomy" id="64969"/>
    <lineage>
        <taxon>Bacteria</taxon>
        <taxon>Pseudomonadati</taxon>
        <taxon>Pseudomonadota</taxon>
        <taxon>Gammaproteobacteria</taxon>
        <taxon>Oceanospirillales</taxon>
        <taxon>Oceanospirillaceae</taxon>
        <taxon>Oceanospirillum</taxon>
    </lineage>
</organism>
<name>A0A1T4PZ39_9GAMM</name>
<dbReference type="SMART" id="SM00091">
    <property type="entry name" value="PAS"/>
    <property type="match status" value="2"/>
</dbReference>
<evidence type="ECO:0000256" key="8">
    <source>
        <dbReference type="ARBA" id="ARBA00023012"/>
    </source>
</evidence>
<evidence type="ECO:0000256" key="2">
    <source>
        <dbReference type="ARBA" id="ARBA00012438"/>
    </source>
</evidence>
<proteinExistence type="predicted"/>
<evidence type="ECO:0000313" key="14">
    <source>
        <dbReference type="EMBL" id="OPX55436.1"/>
    </source>
</evidence>
<dbReference type="CDD" id="cd00082">
    <property type="entry name" value="HisKA"/>
    <property type="match status" value="1"/>
</dbReference>
<feature type="domain" description="Histidine kinase" evidence="10">
    <location>
        <begin position="637"/>
        <end position="860"/>
    </location>
</feature>
<keyword evidence="4" id="KW-0808">Transferase</keyword>
<dbReference type="InterPro" id="IPR029016">
    <property type="entry name" value="GAF-like_dom_sf"/>
</dbReference>
<dbReference type="Gene3D" id="1.10.287.130">
    <property type="match status" value="1"/>
</dbReference>
<dbReference type="InterPro" id="IPR013767">
    <property type="entry name" value="PAS_fold"/>
</dbReference>
<feature type="domain" description="Response regulatory" evidence="11">
    <location>
        <begin position="887"/>
        <end position="1003"/>
    </location>
</feature>
<dbReference type="PROSITE" id="PS50110">
    <property type="entry name" value="RESPONSE_REGULATORY"/>
    <property type="match status" value="1"/>
</dbReference>
<dbReference type="InterPro" id="IPR005467">
    <property type="entry name" value="His_kinase_dom"/>
</dbReference>
<evidence type="ECO:0000259" key="12">
    <source>
        <dbReference type="PROSITE" id="PS50112"/>
    </source>
</evidence>
<keyword evidence="15" id="KW-1185">Reference proteome</keyword>
<dbReference type="EC" id="2.7.13.3" evidence="2"/>
<protein>
    <recommendedName>
        <fullName evidence="2">histidine kinase</fullName>
        <ecNumber evidence="2">2.7.13.3</ecNumber>
    </recommendedName>
</protein>
<dbReference type="InterPro" id="IPR036097">
    <property type="entry name" value="HisK_dim/P_sf"/>
</dbReference>
<evidence type="ECO:0000256" key="1">
    <source>
        <dbReference type="ARBA" id="ARBA00000085"/>
    </source>
</evidence>
<sequence length="1009" mass="113778">MTTATMTPSTILEPTLELQKLLQQFMEDTATADLILSVLQTMIRLSDSQSAFLLPNNRGADCSGAKSNQLYWQYHAGYEGVKKQIEPHLTKISHVFQPELCRTEPLFANTSCAVLTAFKSTLLWHSLGRVAVIPLQSSMGLHKGVLILAGRDTPYYASMIEHIEPFISFCMNLLLLDQKGLLGNSHTSINNSQSIPISEPKLEQFKPFFDHSVLPHVITDVDGTIQQCNAATEQLLGYPENKLVGQHIARFIPKIKLSLHHLEQEKSLQELKAYTRQGIALSIRANTQPLIEDESLQFNITLQDLRRNDESKAHQQAREKRIQKQIRSTLRIARMATQEQAPFAQLVQQICELTAETLQVLRVGIWLAEENSPIFRNLCQIDLNQSAYSECLPLILTSKNPFVRQIEQVQVLALGNLSESKNSSHFLSSDYYQRNKVQTLMSAGIIKEGQLIGFLVIEESNPVLWQEDQFNFAREVANYLHILVLSNQRQRIQSALALQEEQFRLLFFDSPMPMLAFDQESFQFISVNDAATKEFGYSKEEIAKKGIYDLVPPSCVLDIHNIVSANAQKQHDYHVLETKMQKHSGEIIDVEIHSHAITLSNREAILMVALDITQKKRIEQSLRQKQKMEAIGQLVGGIAHDFNNITNIIRGHTELLELKLVNQDKAQKHIQAIFKATTRTTSLTHKLMQFSRQQQISSEPLQVNDVISDLVEFMSKSLTNNIQILLELDHSTPTVLIDRGDFEDVLINLAINARDAMERQGTLTIKTSQHTLSEDHVLMTRDRQAGRYVCVRVQDTGTGIPQEIREQIFDPFFTTKDKGKGTGLGLSMVYGFAKRSGGFLDLESIEGKGSSFQIWLPVLEQDKTTEKIETQDEAHLIPELKVPEGTQALVVDDEEDIRSALSEMVSSFGFVVTEASSADQAIQVIQSGQHNFSLMLSDIIMPGSMNGVALAHWAKEQRSNLRIILASGYSENISVIDARKVSCHLLKKPFGRQDLLKVLSSWDWPKNKE</sequence>
<dbReference type="InterPro" id="IPR003661">
    <property type="entry name" value="HisK_dim/P_dom"/>
</dbReference>
<comment type="caution">
    <text evidence="14">The sequence shown here is derived from an EMBL/GenBank/DDBJ whole genome shotgun (WGS) entry which is preliminary data.</text>
</comment>
<dbReference type="InterPro" id="IPR035965">
    <property type="entry name" value="PAS-like_dom_sf"/>
</dbReference>
<keyword evidence="3 9" id="KW-0597">Phosphoprotein</keyword>
<evidence type="ECO:0000259" key="10">
    <source>
        <dbReference type="PROSITE" id="PS50109"/>
    </source>
</evidence>
<dbReference type="PROSITE" id="PS50113">
    <property type="entry name" value="PAC"/>
    <property type="match status" value="1"/>
</dbReference>
<dbReference type="InterPro" id="IPR003018">
    <property type="entry name" value="GAF"/>
</dbReference>
<dbReference type="SUPFAM" id="SSF52172">
    <property type="entry name" value="CheY-like"/>
    <property type="match status" value="1"/>
</dbReference>
<dbReference type="SUPFAM" id="SSF55874">
    <property type="entry name" value="ATPase domain of HSP90 chaperone/DNA topoisomerase II/histidine kinase"/>
    <property type="match status" value="1"/>
</dbReference>
<dbReference type="EMBL" id="MTSM01000009">
    <property type="protein sequence ID" value="OPX55436.1"/>
    <property type="molecule type" value="Genomic_DNA"/>
</dbReference>
<dbReference type="GO" id="GO:0006355">
    <property type="term" value="P:regulation of DNA-templated transcription"/>
    <property type="evidence" value="ECO:0007669"/>
    <property type="project" value="InterPro"/>
</dbReference>
<dbReference type="Gene3D" id="3.30.565.10">
    <property type="entry name" value="Histidine kinase-like ATPase, C-terminal domain"/>
    <property type="match status" value="1"/>
</dbReference>
<evidence type="ECO:0000256" key="5">
    <source>
        <dbReference type="ARBA" id="ARBA00022741"/>
    </source>
</evidence>
<evidence type="ECO:0000313" key="15">
    <source>
        <dbReference type="Proteomes" id="UP000191418"/>
    </source>
</evidence>
<dbReference type="SUPFAM" id="SSF55781">
    <property type="entry name" value="GAF domain-like"/>
    <property type="match status" value="1"/>
</dbReference>
<gene>
    <name evidence="14" type="ORF">BTE48_08575</name>
</gene>
<dbReference type="STRING" id="64969.SAMN02745127_01670"/>
<dbReference type="Pfam" id="PF13426">
    <property type="entry name" value="PAS_9"/>
    <property type="match status" value="1"/>
</dbReference>
<evidence type="ECO:0000256" key="4">
    <source>
        <dbReference type="ARBA" id="ARBA00022679"/>
    </source>
</evidence>
<dbReference type="PROSITE" id="PS50112">
    <property type="entry name" value="PAS"/>
    <property type="match status" value="2"/>
</dbReference>
<dbReference type="PROSITE" id="PS50109">
    <property type="entry name" value="HIS_KIN"/>
    <property type="match status" value="1"/>
</dbReference>
<dbReference type="RefSeq" id="WP_078745273.1">
    <property type="nucleotide sequence ID" value="NZ_FUXG01000010.1"/>
</dbReference>
<dbReference type="PANTHER" id="PTHR43065:SF42">
    <property type="entry name" value="TWO-COMPONENT SENSOR PPRA"/>
    <property type="match status" value="1"/>
</dbReference>
<evidence type="ECO:0000259" key="11">
    <source>
        <dbReference type="PROSITE" id="PS50110"/>
    </source>
</evidence>
<comment type="catalytic activity">
    <reaction evidence="1">
        <text>ATP + protein L-histidine = ADP + protein N-phospho-L-histidine.</text>
        <dbReference type="EC" id="2.7.13.3"/>
    </reaction>
</comment>
<evidence type="ECO:0000256" key="6">
    <source>
        <dbReference type="ARBA" id="ARBA00022777"/>
    </source>
</evidence>
<dbReference type="InterPro" id="IPR001789">
    <property type="entry name" value="Sig_transdc_resp-reg_receiver"/>
</dbReference>
<evidence type="ECO:0000256" key="3">
    <source>
        <dbReference type="ARBA" id="ARBA00022553"/>
    </source>
</evidence>
<dbReference type="SMART" id="SM00388">
    <property type="entry name" value="HisKA"/>
    <property type="match status" value="1"/>
</dbReference>
<dbReference type="Pfam" id="PF00512">
    <property type="entry name" value="HisKA"/>
    <property type="match status" value="1"/>
</dbReference>
<dbReference type="SUPFAM" id="SSF55785">
    <property type="entry name" value="PYP-like sensor domain (PAS domain)"/>
    <property type="match status" value="2"/>
</dbReference>
<dbReference type="Gene3D" id="3.40.50.2300">
    <property type="match status" value="1"/>
</dbReference>
<dbReference type="InterPro" id="IPR000700">
    <property type="entry name" value="PAS-assoc_C"/>
</dbReference>
<accession>A0A1T4PZ39</accession>
<keyword evidence="6" id="KW-0418">Kinase</keyword>
<evidence type="ECO:0000256" key="7">
    <source>
        <dbReference type="ARBA" id="ARBA00022840"/>
    </source>
</evidence>
<dbReference type="CDD" id="cd00130">
    <property type="entry name" value="PAS"/>
    <property type="match status" value="2"/>
</dbReference>
<dbReference type="InterPro" id="IPR003594">
    <property type="entry name" value="HATPase_dom"/>
</dbReference>